<evidence type="ECO:0000256" key="2">
    <source>
        <dbReference type="ARBA" id="ARBA00012438"/>
    </source>
</evidence>
<keyword evidence="9" id="KW-1133">Transmembrane helix</keyword>
<evidence type="ECO:0000256" key="5">
    <source>
        <dbReference type="ARBA" id="ARBA00022741"/>
    </source>
</evidence>
<dbReference type="CDD" id="cd16917">
    <property type="entry name" value="HATPase_UhpB-NarQ-NarX-like"/>
    <property type="match status" value="1"/>
</dbReference>
<evidence type="ECO:0000256" key="7">
    <source>
        <dbReference type="ARBA" id="ARBA00022840"/>
    </source>
</evidence>
<evidence type="ECO:0000313" key="11">
    <source>
        <dbReference type="EMBL" id="NOU66184.1"/>
    </source>
</evidence>
<feature type="transmembrane region" description="Helical" evidence="9">
    <location>
        <begin position="151"/>
        <end position="171"/>
    </location>
</feature>
<sequence>MYNGKIRTVSKRSSSMIQRRPWHGVEWSLFIVLTGAALLGLLYSCLHIYEQPFSHIMLTILAILLSYGAPFIFWRPHYINPTCYPIAVLLTGIPLQIYLAWMKQDALLTINCPIMVIGFLTDRKNAWWTAPIFMLGMPVTYFFLLHSGMGVGQLFSFILNAVLFFAIGLSLQRAVTSNEKTEKLLGENQRQYHLIHEQNNVLEQYANQIEQLTLVEERNRMARELHDTVGHTFTSVIMGMDAVSYLIEVSPEKAKEKLDVLRNVTRGGLEEVRRSIHQMVPQEGDLLLSQQLSRLANEFALHTGTQIHFTTVSDEFEIPKQTKLSLIRCLQESLTNAKRHGKAASIEIVLTYADDQISLRIEDDGVGSEQLKMGFGIAAMQERITALQGTLQVRSLPEQGTVVHCFIPVKRFPTF</sequence>
<evidence type="ECO:0000256" key="3">
    <source>
        <dbReference type="ARBA" id="ARBA00022553"/>
    </source>
</evidence>
<feature type="domain" description="Histidine kinase/HSP90-like ATPase" evidence="10">
    <location>
        <begin position="321"/>
        <end position="411"/>
    </location>
</feature>
<evidence type="ECO:0000259" key="10">
    <source>
        <dbReference type="SMART" id="SM00387"/>
    </source>
</evidence>
<dbReference type="SUPFAM" id="SSF55874">
    <property type="entry name" value="ATPase domain of HSP90 chaperone/DNA topoisomerase II/histidine kinase"/>
    <property type="match status" value="1"/>
</dbReference>
<proteinExistence type="predicted"/>
<keyword evidence="12" id="KW-1185">Reference proteome</keyword>
<name>A0ABX1XE02_9BACL</name>
<dbReference type="InterPro" id="IPR011712">
    <property type="entry name" value="Sig_transdc_His_kin_sub3_dim/P"/>
</dbReference>
<accession>A0ABX1XE02</accession>
<feature type="transmembrane region" description="Helical" evidence="9">
    <location>
        <begin position="83"/>
        <end position="101"/>
    </location>
</feature>
<dbReference type="InterPro" id="IPR003594">
    <property type="entry name" value="HATPase_dom"/>
</dbReference>
<dbReference type="InterPro" id="IPR050482">
    <property type="entry name" value="Sensor_HK_TwoCompSys"/>
</dbReference>
<evidence type="ECO:0000256" key="8">
    <source>
        <dbReference type="ARBA" id="ARBA00023012"/>
    </source>
</evidence>
<organism evidence="11 12">
    <name type="scientific">Paenibacillus plantarum</name>
    <dbReference type="NCBI Taxonomy" id="2654975"/>
    <lineage>
        <taxon>Bacteria</taxon>
        <taxon>Bacillati</taxon>
        <taxon>Bacillota</taxon>
        <taxon>Bacilli</taxon>
        <taxon>Bacillales</taxon>
        <taxon>Paenibacillaceae</taxon>
        <taxon>Paenibacillus</taxon>
    </lineage>
</organism>
<evidence type="ECO:0000256" key="9">
    <source>
        <dbReference type="SAM" id="Phobius"/>
    </source>
</evidence>
<gene>
    <name evidence="11" type="ORF">GC096_19275</name>
</gene>
<comment type="caution">
    <text evidence="11">The sequence shown here is derived from an EMBL/GenBank/DDBJ whole genome shotgun (WGS) entry which is preliminary data.</text>
</comment>
<keyword evidence="7" id="KW-0067">ATP-binding</keyword>
<dbReference type="EMBL" id="WHNY01000060">
    <property type="protein sequence ID" value="NOU66184.1"/>
    <property type="molecule type" value="Genomic_DNA"/>
</dbReference>
<evidence type="ECO:0000256" key="1">
    <source>
        <dbReference type="ARBA" id="ARBA00000085"/>
    </source>
</evidence>
<keyword evidence="9" id="KW-0472">Membrane</keyword>
<reference evidence="11 12" key="1">
    <citation type="submission" date="2019-10" db="EMBL/GenBank/DDBJ databases">
        <title>Description of Paenibacillus humi sp. nov.</title>
        <authorList>
            <person name="Carlier A."/>
            <person name="Qi S."/>
        </authorList>
    </citation>
    <scope>NUCLEOTIDE SEQUENCE [LARGE SCALE GENOMIC DNA]</scope>
    <source>
        <strain evidence="11 12">LMG 31461</strain>
    </source>
</reference>
<dbReference type="Pfam" id="PF07730">
    <property type="entry name" value="HisKA_3"/>
    <property type="match status" value="1"/>
</dbReference>
<keyword evidence="9" id="KW-0812">Transmembrane</keyword>
<evidence type="ECO:0000256" key="6">
    <source>
        <dbReference type="ARBA" id="ARBA00022777"/>
    </source>
</evidence>
<dbReference type="InterPro" id="IPR036890">
    <property type="entry name" value="HATPase_C_sf"/>
</dbReference>
<dbReference type="EC" id="2.7.13.3" evidence="2"/>
<protein>
    <recommendedName>
        <fullName evidence="2">histidine kinase</fullName>
        <ecNumber evidence="2">2.7.13.3</ecNumber>
    </recommendedName>
</protein>
<dbReference type="Gene3D" id="1.20.5.1930">
    <property type="match status" value="1"/>
</dbReference>
<dbReference type="SMART" id="SM00387">
    <property type="entry name" value="HATPase_c"/>
    <property type="match status" value="1"/>
</dbReference>
<dbReference type="Gene3D" id="3.30.565.10">
    <property type="entry name" value="Histidine kinase-like ATPase, C-terminal domain"/>
    <property type="match status" value="1"/>
</dbReference>
<comment type="catalytic activity">
    <reaction evidence="1">
        <text>ATP + protein L-histidine = ADP + protein N-phospho-L-histidine.</text>
        <dbReference type="EC" id="2.7.13.3"/>
    </reaction>
</comment>
<evidence type="ECO:0000313" key="12">
    <source>
        <dbReference type="Proteomes" id="UP000653578"/>
    </source>
</evidence>
<dbReference type="PANTHER" id="PTHR24421">
    <property type="entry name" value="NITRATE/NITRITE SENSOR PROTEIN NARX-RELATED"/>
    <property type="match status" value="1"/>
</dbReference>
<evidence type="ECO:0000256" key="4">
    <source>
        <dbReference type="ARBA" id="ARBA00022679"/>
    </source>
</evidence>
<dbReference type="Pfam" id="PF02518">
    <property type="entry name" value="HATPase_c"/>
    <property type="match status" value="1"/>
</dbReference>
<keyword evidence="8" id="KW-0902">Two-component regulatory system</keyword>
<keyword evidence="6" id="KW-0418">Kinase</keyword>
<feature type="transmembrane region" description="Helical" evidence="9">
    <location>
        <begin position="55"/>
        <end position="74"/>
    </location>
</feature>
<keyword evidence="5" id="KW-0547">Nucleotide-binding</keyword>
<keyword evidence="3" id="KW-0597">Phosphoprotein</keyword>
<feature type="transmembrane region" description="Helical" evidence="9">
    <location>
        <begin position="126"/>
        <end position="144"/>
    </location>
</feature>
<keyword evidence="4" id="KW-0808">Transferase</keyword>
<dbReference type="Proteomes" id="UP000653578">
    <property type="component" value="Unassembled WGS sequence"/>
</dbReference>
<feature type="transmembrane region" description="Helical" evidence="9">
    <location>
        <begin position="21"/>
        <end position="43"/>
    </location>
</feature>
<dbReference type="PANTHER" id="PTHR24421:SF10">
    <property type="entry name" value="NITRATE_NITRITE SENSOR PROTEIN NARQ"/>
    <property type="match status" value="1"/>
</dbReference>